<dbReference type="InterPro" id="IPR005656">
    <property type="entry name" value="MmgE_PrpD"/>
</dbReference>
<dbReference type="STRING" id="641665.GCA_002104455_02786"/>
<dbReference type="Pfam" id="PF19305">
    <property type="entry name" value="MmgE_PrpD_C"/>
    <property type="match status" value="1"/>
</dbReference>
<dbReference type="InterPro" id="IPR042188">
    <property type="entry name" value="MmgE/PrpD_sf_2"/>
</dbReference>
<accession>A0A1H7K5W1</accession>
<dbReference type="GO" id="GO:0016829">
    <property type="term" value="F:lyase activity"/>
    <property type="evidence" value="ECO:0007669"/>
    <property type="project" value="InterPro"/>
</dbReference>
<evidence type="ECO:0000313" key="5">
    <source>
        <dbReference type="Proteomes" id="UP000199297"/>
    </source>
</evidence>
<dbReference type="PANTHER" id="PTHR16943:SF8">
    <property type="entry name" value="2-METHYLCITRATE DEHYDRATASE"/>
    <property type="match status" value="1"/>
</dbReference>
<dbReference type="Proteomes" id="UP000199297">
    <property type="component" value="Unassembled WGS sequence"/>
</dbReference>
<dbReference type="AlphaFoldDB" id="A0A1H7K5W1"/>
<dbReference type="PANTHER" id="PTHR16943">
    <property type="entry name" value="2-METHYLCITRATE DEHYDRATASE-RELATED"/>
    <property type="match status" value="1"/>
</dbReference>
<reference evidence="5" key="1">
    <citation type="submission" date="2016-10" db="EMBL/GenBank/DDBJ databases">
        <authorList>
            <person name="Varghese N."/>
            <person name="Submissions S."/>
        </authorList>
    </citation>
    <scope>NUCLEOTIDE SEQUENCE [LARGE SCALE GENOMIC DNA]</scope>
    <source>
        <strain evidence="5">CGMCC 1.9127</strain>
    </source>
</reference>
<sequence length="465" mass="50280">MAIMKKIKLENNVNAINKLIKHIENTTYEQLPQTTTDAVKTFVLDSMGVGISGSRVPSVQQVKAGLATWGTAKHAQVWNTGEWLPANAAAVMNGYQIHNQEWDCVHEPAVVHPMAVILSALMAYGQRENISGKQLILGVTIAVDVATLIGASATSGLKFFRPSVCGCLGATAGIAAMMSIRGDTLKNALGIAYSQLSGTMQAHVEGSPMLPIQIGLNASNAINAVDMAQAGFSGPKDILEGPFGYFNLFEDSYDLGYFNENIGQHFQIEKVSHKPFPTGRAGHGAIDGLLTLKNKHHFAIEDIEKVTISATPLINRLVGRPIKENMDVSYAKLCNGYIAATALITGNVTVQDFEPAVLNCKTRLDLGKKIITQLNDCQDVNALAPVCVEVQLYSGEHYKIALNAILGNPARPLSRTAQIEKFNVACMSAKKALTTQQINKLIFSIDELEQMQNINQLISLTINNH</sequence>
<protein>
    <submittedName>
        <fullName evidence="4">2-methylcitrate dehydratase PrpD</fullName>
    </submittedName>
</protein>
<evidence type="ECO:0000259" key="2">
    <source>
        <dbReference type="Pfam" id="PF03972"/>
    </source>
</evidence>
<dbReference type="InterPro" id="IPR042183">
    <property type="entry name" value="MmgE/PrpD_sf_1"/>
</dbReference>
<dbReference type="Gene3D" id="1.10.4100.10">
    <property type="entry name" value="2-methylcitrate dehydratase PrpD"/>
    <property type="match status" value="1"/>
</dbReference>
<dbReference type="EMBL" id="FOBI01000003">
    <property type="protein sequence ID" value="SEK81327.1"/>
    <property type="molecule type" value="Genomic_DNA"/>
</dbReference>
<evidence type="ECO:0000259" key="3">
    <source>
        <dbReference type="Pfam" id="PF19305"/>
    </source>
</evidence>
<feature type="domain" description="MmgE/PrpD C-terminal" evidence="3">
    <location>
        <begin position="276"/>
        <end position="426"/>
    </location>
</feature>
<comment type="similarity">
    <text evidence="1">Belongs to the PrpD family.</text>
</comment>
<dbReference type="InterPro" id="IPR036148">
    <property type="entry name" value="MmgE/PrpD_sf"/>
</dbReference>
<dbReference type="Gene3D" id="3.30.1330.120">
    <property type="entry name" value="2-methylcitrate dehydratase PrpD"/>
    <property type="match status" value="1"/>
</dbReference>
<gene>
    <name evidence="4" type="ORF">SAMN05216262_1037</name>
</gene>
<dbReference type="InterPro" id="IPR045336">
    <property type="entry name" value="MmgE_PrpD_N"/>
</dbReference>
<evidence type="ECO:0000256" key="1">
    <source>
        <dbReference type="ARBA" id="ARBA00006174"/>
    </source>
</evidence>
<organism evidence="4 5">
    <name type="scientific">Colwellia chukchiensis</name>
    <dbReference type="NCBI Taxonomy" id="641665"/>
    <lineage>
        <taxon>Bacteria</taxon>
        <taxon>Pseudomonadati</taxon>
        <taxon>Pseudomonadota</taxon>
        <taxon>Gammaproteobacteria</taxon>
        <taxon>Alteromonadales</taxon>
        <taxon>Colwelliaceae</taxon>
        <taxon>Colwellia</taxon>
    </lineage>
</organism>
<feature type="domain" description="MmgE/PrpD N-terminal" evidence="2">
    <location>
        <begin position="19"/>
        <end position="253"/>
    </location>
</feature>
<keyword evidence="5" id="KW-1185">Reference proteome</keyword>
<dbReference type="InterPro" id="IPR045337">
    <property type="entry name" value="MmgE_PrpD_C"/>
</dbReference>
<dbReference type="SUPFAM" id="SSF103378">
    <property type="entry name" value="2-methylcitrate dehydratase PrpD"/>
    <property type="match status" value="1"/>
</dbReference>
<evidence type="ECO:0000313" key="4">
    <source>
        <dbReference type="EMBL" id="SEK81327.1"/>
    </source>
</evidence>
<dbReference type="Pfam" id="PF03972">
    <property type="entry name" value="MmgE_PrpD_N"/>
    <property type="match status" value="1"/>
</dbReference>
<proteinExistence type="inferred from homology"/>
<name>A0A1H7K5W1_9GAMM</name>